<organism evidence="3 4">
    <name type="scientific">Drosophila hydei</name>
    <name type="common">Fruit fly</name>
    <dbReference type="NCBI Taxonomy" id="7224"/>
    <lineage>
        <taxon>Eukaryota</taxon>
        <taxon>Metazoa</taxon>
        <taxon>Ecdysozoa</taxon>
        <taxon>Arthropoda</taxon>
        <taxon>Hexapoda</taxon>
        <taxon>Insecta</taxon>
        <taxon>Pterygota</taxon>
        <taxon>Neoptera</taxon>
        <taxon>Endopterygota</taxon>
        <taxon>Diptera</taxon>
        <taxon>Brachycera</taxon>
        <taxon>Muscomorpha</taxon>
        <taxon>Ephydroidea</taxon>
        <taxon>Drosophilidae</taxon>
        <taxon>Drosophila</taxon>
    </lineage>
</organism>
<gene>
    <name evidence="4" type="primary">LOC111604786</name>
</gene>
<proteinExistence type="predicted"/>
<dbReference type="InterPro" id="IPR000210">
    <property type="entry name" value="BTB/POZ_dom"/>
</dbReference>
<dbReference type="Pfam" id="PF07707">
    <property type="entry name" value="BACK"/>
    <property type="match status" value="1"/>
</dbReference>
<reference evidence="4" key="1">
    <citation type="submission" date="2025-08" db="UniProtKB">
        <authorList>
            <consortium name="RefSeq"/>
        </authorList>
    </citation>
    <scope>IDENTIFICATION</scope>
    <source>
        <strain evidence="4">15085-1641.00</strain>
        <tissue evidence="4">Whole body</tissue>
    </source>
</reference>
<feature type="region of interest" description="Disordered" evidence="1">
    <location>
        <begin position="1"/>
        <end position="38"/>
    </location>
</feature>
<dbReference type="RefSeq" id="XP_023178767.1">
    <property type="nucleotide sequence ID" value="XM_023322999.2"/>
</dbReference>
<protein>
    <submittedName>
        <fullName evidence="4">Uncharacterized protein LOC111604786</fullName>
    </submittedName>
</protein>
<dbReference type="GeneID" id="111604786"/>
<evidence type="ECO:0000313" key="4">
    <source>
        <dbReference type="RefSeq" id="XP_023178767.1"/>
    </source>
</evidence>
<feature type="compositionally biased region" description="Low complexity" evidence="1">
    <location>
        <begin position="1"/>
        <end position="14"/>
    </location>
</feature>
<keyword evidence="3" id="KW-1185">Reference proteome</keyword>
<dbReference type="InterPro" id="IPR011333">
    <property type="entry name" value="SKP1/BTB/POZ_sf"/>
</dbReference>
<feature type="compositionally biased region" description="Low complexity" evidence="1">
    <location>
        <begin position="100"/>
        <end position="130"/>
    </location>
</feature>
<dbReference type="AlphaFoldDB" id="A0A6J1MH46"/>
<dbReference type="SMART" id="SM00225">
    <property type="entry name" value="BTB"/>
    <property type="match status" value="1"/>
</dbReference>
<sequence length="565" mass="63244">MEENSGNANLGNLLAKRRPGNKNRQHTSPSYLEQQLTKKERTTNFPLVGALVHKALQVRDTEPYEAVAQLGHTEQVKQPKQPEQIVQSVQPENEQLSHISNNSTSSNNNTTTSSSSSCSNNNNNNNNSNNEGDVNLSCSMVLPFGLGPDGHNADAIQTAPAPSAPPAHLMGPQYAIGQTNIYTGVPIIVNPYIDFIVVNGEDRYMIRCERKSVLERSVELAKLIHAGPNSGRKGDNHFQISNVDKTDFELIVRYMEKHCIPYSDHKHLLKILELADRFNVPDLIIYCIRELDLSISSATALDIYKSLWFYQGIALTNQHQTVITTHKQASKAKAAAKQAAAAQAQANVNGADGDGAQVNLIPNPNPFTTEDYGVALLHNTLQLIDMHAELLLSMPAILELRFEELETLAKRNTLQLRSEVTLFECLANWSLAECQRRKLDATLDNRRMVLGPLCLAPRYLRMTPAEFRSCCDRIELLPPLETSLIRDALEGQKLKNLTDQQSELLEKFRTPRAEYARMPVHLSDRSCPKNYPKKMRRAHEGRSTEEGCWEKVGINCLRVFVCIFD</sequence>
<feature type="compositionally biased region" description="Basic residues" evidence="1">
    <location>
        <begin position="15"/>
        <end position="25"/>
    </location>
</feature>
<dbReference type="InterPro" id="IPR011705">
    <property type="entry name" value="BACK"/>
</dbReference>
<name>A0A6J1MH46_DROHY</name>
<dbReference type="KEGG" id="dhe:111604786"/>
<feature type="region of interest" description="Disordered" evidence="1">
    <location>
        <begin position="88"/>
        <end position="131"/>
    </location>
</feature>
<dbReference type="OrthoDB" id="6335872at2759"/>
<accession>A0A6J1MH46</accession>
<dbReference type="PANTHER" id="PTHR45774:SF4">
    <property type="entry name" value="AXUNDEAD, ISOFORM F"/>
    <property type="match status" value="1"/>
</dbReference>
<dbReference type="PANTHER" id="PTHR45774">
    <property type="entry name" value="BTB/POZ DOMAIN-CONTAINING"/>
    <property type="match status" value="1"/>
</dbReference>
<evidence type="ECO:0000259" key="2">
    <source>
        <dbReference type="SMART" id="SM00225"/>
    </source>
</evidence>
<dbReference type="OMA" id="WCDSLAH"/>
<evidence type="ECO:0000256" key="1">
    <source>
        <dbReference type="SAM" id="MobiDB-lite"/>
    </source>
</evidence>
<dbReference type="Gene3D" id="1.25.40.420">
    <property type="match status" value="1"/>
</dbReference>
<dbReference type="GO" id="GO:0005829">
    <property type="term" value="C:cytosol"/>
    <property type="evidence" value="ECO:0007669"/>
    <property type="project" value="TreeGrafter"/>
</dbReference>
<dbReference type="SUPFAM" id="SSF54695">
    <property type="entry name" value="POZ domain"/>
    <property type="match status" value="1"/>
</dbReference>
<feature type="domain" description="BTB" evidence="2">
    <location>
        <begin position="194"/>
        <end position="295"/>
    </location>
</feature>
<feature type="compositionally biased region" description="Polar residues" evidence="1">
    <location>
        <begin position="26"/>
        <end position="35"/>
    </location>
</feature>
<evidence type="ECO:0000313" key="3">
    <source>
        <dbReference type="Proteomes" id="UP000504633"/>
    </source>
</evidence>
<dbReference type="GO" id="GO:0022008">
    <property type="term" value="P:neurogenesis"/>
    <property type="evidence" value="ECO:0007669"/>
    <property type="project" value="TreeGrafter"/>
</dbReference>
<feature type="compositionally biased region" description="Polar residues" evidence="1">
    <location>
        <begin position="88"/>
        <end position="99"/>
    </location>
</feature>
<dbReference type="CTD" id="38741"/>
<dbReference type="Proteomes" id="UP000504633">
    <property type="component" value="Unplaced"/>
</dbReference>
<dbReference type="Gene3D" id="3.30.710.10">
    <property type="entry name" value="Potassium Channel Kv1.1, Chain A"/>
    <property type="match status" value="1"/>
</dbReference>